<dbReference type="GO" id="GO:0008171">
    <property type="term" value="F:O-methyltransferase activity"/>
    <property type="evidence" value="ECO:0007669"/>
    <property type="project" value="InterPro"/>
</dbReference>
<dbReference type="Pfam" id="PF01596">
    <property type="entry name" value="Methyltransf_3"/>
    <property type="match status" value="1"/>
</dbReference>
<dbReference type="AlphaFoldDB" id="C0IN68"/>
<dbReference type="InterPro" id="IPR002935">
    <property type="entry name" value="SAM_O-MeTrfase"/>
</dbReference>
<protein>
    <submittedName>
        <fullName evidence="4">Predicted O-methyltransferase</fullName>
    </submittedName>
</protein>
<dbReference type="GO" id="GO:0032259">
    <property type="term" value="P:methylation"/>
    <property type="evidence" value="ECO:0007669"/>
    <property type="project" value="UniProtKB-KW"/>
</dbReference>
<dbReference type="PROSITE" id="PS51682">
    <property type="entry name" value="SAM_OMT_I"/>
    <property type="match status" value="1"/>
</dbReference>
<proteinExistence type="predicted"/>
<dbReference type="InterPro" id="IPR050362">
    <property type="entry name" value="Cation-dep_OMT"/>
</dbReference>
<gene>
    <name evidence="4" type="ORF">AKSOIL_0109</name>
</gene>
<keyword evidence="2 4" id="KW-0808">Transferase</keyword>
<keyword evidence="3" id="KW-0949">S-adenosyl-L-methionine</keyword>
<dbReference type="Gene3D" id="3.40.50.150">
    <property type="entry name" value="Vaccinia Virus protein VP39"/>
    <property type="match status" value="1"/>
</dbReference>
<accession>C0IN68</accession>
<dbReference type="PANTHER" id="PTHR10509">
    <property type="entry name" value="O-METHYLTRANSFERASE-RELATED"/>
    <property type="match status" value="1"/>
</dbReference>
<evidence type="ECO:0000256" key="3">
    <source>
        <dbReference type="ARBA" id="ARBA00022691"/>
    </source>
</evidence>
<keyword evidence="1 4" id="KW-0489">Methyltransferase</keyword>
<evidence type="ECO:0000256" key="2">
    <source>
        <dbReference type="ARBA" id="ARBA00022679"/>
    </source>
</evidence>
<dbReference type="EMBL" id="EU408349">
    <property type="protein sequence ID" value="ACN58754.1"/>
    <property type="molecule type" value="Genomic_DNA"/>
</dbReference>
<dbReference type="PANTHER" id="PTHR10509:SF14">
    <property type="entry name" value="CAFFEOYL-COA O-METHYLTRANSFERASE 3-RELATED"/>
    <property type="match status" value="1"/>
</dbReference>
<sequence>MRSTSSATTALRVASSGRREITMSVRSNTLPEDVQAYLLAVSSREPPVLARLRAATAPRPEAEMQISPEQGQLMALLVMLIGAKRCIEIGTYTGYSALAVALALPADGRVIACDVSDEWTAIGRPFWREAGVESRIDLRIKPALQTLDELQKAGETSFDFAFVDADKPNYINYYEKLLQLMRPGGLIAIDNTLSVSGKPIIRHDSVATRALRAFNEHVHRDERVDISMLPIGEGLTLLRVRP</sequence>
<dbReference type="GO" id="GO:0008757">
    <property type="term" value="F:S-adenosylmethionine-dependent methyltransferase activity"/>
    <property type="evidence" value="ECO:0007669"/>
    <property type="project" value="TreeGrafter"/>
</dbReference>
<evidence type="ECO:0000256" key="1">
    <source>
        <dbReference type="ARBA" id="ARBA00022603"/>
    </source>
</evidence>
<dbReference type="SUPFAM" id="SSF53335">
    <property type="entry name" value="S-adenosyl-L-methionine-dependent methyltransferases"/>
    <property type="match status" value="1"/>
</dbReference>
<dbReference type="CDD" id="cd02440">
    <property type="entry name" value="AdoMet_MTases"/>
    <property type="match status" value="1"/>
</dbReference>
<dbReference type="InterPro" id="IPR029063">
    <property type="entry name" value="SAM-dependent_MTases_sf"/>
</dbReference>
<organism evidence="4">
    <name type="scientific">uncultured bacterium BLR8</name>
    <dbReference type="NCBI Taxonomy" id="506524"/>
    <lineage>
        <taxon>Bacteria</taxon>
        <taxon>environmental samples</taxon>
    </lineage>
</organism>
<evidence type="ECO:0000313" key="4">
    <source>
        <dbReference type="EMBL" id="ACN58754.1"/>
    </source>
</evidence>
<reference evidence="4" key="1">
    <citation type="journal article" date="2009" name="ISME J.">
        <title>Functional metagenomics reveals diverse beta-lactamases in a remote Alaskan soil.</title>
        <authorList>
            <person name="Allen H.K."/>
            <person name="Moe L.A."/>
            <person name="Rodbumrer J."/>
            <person name="Gaarder A."/>
            <person name="Handelsman J."/>
        </authorList>
    </citation>
    <scope>NUCLEOTIDE SEQUENCE</scope>
</reference>
<name>C0IN68_9BACT</name>